<keyword evidence="1" id="KW-1133">Transmembrane helix</keyword>
<evidence type="ECO:0000256" key="1">
    <source>
        <dbReference type="SAM" id="Phobius"/>
    </source>
</evidence>
<dbReference type="Proteomes" id="UP000229278">
    <property type="component" value="Unassembled WGS sequence"/>
</dbReference>
<feature type="transmembrane region" description="Helical" evidence="1">
    <location>
        <begin position="74"/>
        <end position="92"/>
    </location>
</feature>
<feature type="transmembrane region" description="Helical" evidence="1">
    <location>
        <begin position="12"/>
        <end position="30"/>
    </location>
</feature>
<feature type="transmembrane region" description="Helical" evidence="1">
    <location>
        <begin position="42"/>
        <end position="62"/>
    </location>
</feature>
<protein>
    <submittedName>
        <fullName evidence="2">Uncharacterized protein</fullName>
    </submittedName>
</protein>
<comment type="caution">
    <text evidence="2">The sequence shown here is derived from an EMBL/GenBank/DDBJ whole genome shotgun (WGS) entry which is preliminary data.</text>
</comment>
<name>A0A2G6PE76_9GAMM</name>
<reference evidence="2 3" key="1">
    <citation type="submission" date="2017-10" db="EMBL/GenBank/DDBJ databases">
        <title>Novel microbial diversity and functional potential in the marine mammal oral microbiome.</title>
        <authorList>
            <person name="Dudek N.K."/>
            <person name="Sun C.L."/>
            <person name="Burstein D."/>
            <person name="Kantor R.S."/>
            <person name="Aliaga Goltsman D.S."/>
            <person name="Bik E.M."/>
            <person name="Thomas B.C."/>
            <person name="Banfield J.F."/>
            <person name="Relman D.A."/>
        </authorList>
    </citation>
    <scope>NUCLEOTIDE SEQUENCE [LARGE SCALE GENOMIC DNA]</scope>
    <source>
        <strain evidence="2">DOLJORAL78_50_517</strain>
    </source>
</reference>
<accession>A0A2G6PE76</accession>
<evidence type="ECO:0000313" key="2">
    <source>
        <dbReference type="EMBL" id="PIE82863.1"/>
    </source>
</evidence>
<dbReference type="AlphaFoldDB" id="A0A2G6PE76"/>
<dbReference type="EMBL" id="PDTV01000011">
    <property type="protein sequence ID" value="PIE82863.1"/>
    <property type="molecule type" value="Genomic_DNA"/>
</dbReference>
<proteinExistence type="predicted"/>
<gene>
    <name evidence="2" type="ORF">CSA09_04755</name>
</gene>
<keyword evidence="1" id="KW-0472">Membrane</keyword>
<organism evidence="2 3">
    <name type="scientific">Candidatus Contendibacter odensensis</name>
    <dbReference type="NCBI Taxonomy" id="1400860"/>
    <lineage>
        <taxon>Bacteria</taxon>
        <taxon>Pseudomonadati</taxon>
        <taxon>Pseudomonadota</taxon>
        <taxon>Gammaproteobacteria</taxon>
        <taxon>Candidatus Competibacteraceae</taxon>
        <taxon>Candidatus Contendibacter</taxon>
    </lineage>
</organism>
<keyword evidence="1" id="KW-0812">Transmembrane</keyword>
<sequence length="127" mass="14276">MSTSVQAALLQVTLDIALMGSVLYWALLLYRRPERFEQTFSALTGSGTLITLLALPLIYWSVHKATLNDMTLPLLLMLGLVIWSIAIIAHIVRHAFDTPLWLGSLYAFVYTIMSWTLTSWFTTPQTG</sequence>
<evidence type="ECO:0000313" key="3">
    <source>
        <dbReference type="Proteomes" id="UP000229278"/>
    </source>
</evidence>
<feature type="transmembrane region" description="Helical" evidence="1">
    <location>
        <begin position="99"/>
        <end position="121"/>
    </location>
</feature>